<dbReference type="PROSITE" id="PS01124">
    <property type="entry name" value="HTH_ARAC_FAMILY_2"/>
    <property type="match status" value="1"/>
</dbReference>
<name>A0A2I0QU74_9BACI</name>
<dbReference type="Proteomes" id="UP000243524">
    <property type="component" value="Unassembled WGS sequence"/>
</dbReference>
<dbReference type="PANTHER" id="PTHR43280:SF2">
    <property type="entry name" value="HTH-TYPE TRANSCRIPTIONAL REGULATOR EXSA"/>
    <property type="match status" value="1"/>
</dbReference>
<feature type="domain" description="HTH araC/xylS-type" evidence="4">
    <location>
        <begin position="143"/>
        <end position="242"/>
    </location>
</feature>
<accession>A0A2I0QU74</accession>
<gene>
    <name evidence="5" type="ORF">CEY16_08220</name>
</gene>
<comment type="caution">
    <text evidence="5">The sequence shown here is derived from an EMBL/GenBank/DDBJ whole genome shotgun (WGS) entry which is preliminary data.</text>
</comment>
<keyword evidence="2" id="KW-0238">DNA-binding</keyword>
<dbReference type="InterPro" id="IPR018060">
    <property type="entry name" value="HTH_AraC"/>
</dbReference>
<dbReference type="Gene3D" id="1.10.10.60">
    <property type="entry name" value="Homeodomain-like"/>
    <property type="match status" value="2"/>
</dbReference>
<organism evidence="5 6">
    <name type="scientific">Halalkalibacillus sediminis</name>
    <dbReference type="NCBI Taxonomy" id="2018042"/>
    <lineage>
        <taxon>Bacteria</taxon>
        <taxon>Bacillati</taxon>
        <taxon>Bacillota</taxon>
        <taxon>Bacilli</taxon>
        <taxon>Bacillales</taxon>
        <taxon>Bacillaceae</taxon>
        <taxon>Halalkalibacillus</taxon>
    </lineage>
</organism>
<evidence type="ECO:0000313" key="6">
    <source>
        <dbReference type="Proteomes" id="UP000243524"/>
    </source>
</evidence>
<dbReference type="OrthoDB" id="149040at2"/>
<dbReference type="InterPro" id="IPR009057">
    <property type="entry name" value="Homeodomain-like_sf"/>
</dbReference>
<dbReference type="PANTHER" id="PTHR43280">
    <property type="entry name" value="ARAC-FAMILY TRANSCRIPTIONAL REGULATOR"/>
    <property type="match status" value="1"/>
</dbReference>
<dbReference type="GO" id="GO:0043565">
    <property type="term" value="F:sequence-specific DNA binding"/>
    <property type="evidence" value="ECO:0007669"/>
    <property type="project" value="InterPro"/>
</dbReference>
<keyword evidence="3" id="KW-0804">Transcription</keyword>
<dbReference type="AlphaFoldDB" id="A0A2I0QU74"/>
<evidence type="ECO:0000313" key="5">
    <source>
        <dbReference type="EMBL" id="PKR77902.1"/>
    </source>
</evidence>
<dbReference type="Pfam" id="PF12833">
    <property type="entry name" value="HTH_18"/>
    <property type="match status" value="1"/>
</dbReference>
<keyword evidence="1" id="KW-0805">Transcription regulation</keyword>
<dbReference type="SUPFAM" id="SSF46689">
    <property type="entry name" value="Homeodomain-like"/>
    <property type="match status" value="1"/>
</dbReference>
<dbReference type="GO" id="GO:0003700">
    <property type="term" value="F:DNA-binding transcription factor activity"/>
    <property type="evidence" value="ECO:0007669"/>
    <property type="project" value="InterPro"/>
</dbReference>
<sequence>MSNDLLYTANTKQDSQLYLLFAIKETIEEFDPKVLASLEQKNQIAAENYLTELCFRLLDIPEEDHLFTFRIYFTSLITEIIRRFTLRGRLQSQHLSNGWAVIATVENWETVAEYLSSIPWFVDKAIKYVIAETAIVEFTPTMGRILNLINDNLEGNHLSLRWISAELKISPSHLCNIFKTDMDETLSSFINRRKIQEAAYDIKHTSLTLSEIAIKYGYGSQSYFIKTFRKYMDTTPLKYKRNHFEELKETK</sequence>
<dbReference type="PRINTS" id="PR00032">
    <property type="entry name" value="HTHARAC"/>
</dbReference>
<dbReference type="RefSeq" id="WP_101331510.1">
    <property type="nucleotide sequence ID" value="NZ_PJNH01000002.1"/>
</dbReference>
<dbReference type="InterPro" id="IPR020449">
    <property type="entry name" value="Tscrpt_reg_AraC-type_HTH"/>
</dbReference>
<dbReference type="PROSITE" id="PS00041">
    <property type="entry name" value="HTH_ARAC_FAMILY_1"/>
    <property type="match status" value="1"/>
</dbReference>
<keyword evidence="6" id="KW-1185">Reference proteome</keyword>
<evidence type="ECO:0000256" key="2">
    <source>
        <dbReference type="ARBA" id="ARBA00023125"/>
    </source>
</evidence>
<proteinExistence type="predicted"/>
<dbReference type="EMBL" id="PJNH01000002">
    <property type="protein sequence ID" value="PKR77902.1"/>
    <property type="molecule type" value="Genomic_DNA"/>
</dbReference>
<evidence type="ECO:0000256" key="3">
    <source>
        <dbReference type="ARBA" id="ARBA00023163"/>
    </source>
</evidence>
<dbReference type="InterPro" id="IPR018062">
    <property type="entry name" value="HTH_AraC-typ_CS"/>
</dbReference>
<dbReference type="SMART" id="SM00342">
    <property type="entry name" value="HTH_ARAC"/>
    <property type="match status" value="1"/>
</dbReference>
<protein>
    <recommendedName>
        <fullName evidence="4">HTH araC/xylS-type domain-containing protein</fullName>
    </recommendedName>
</protein>
<evidence type="ECO:0000259" key="4">
    <source>
        <dbReference type="PROSITE" id="PS01124"/>
    </source>
</evidence>
<evidence type="ECO:0000256" key="1">
    <source>
        <dbReference type="ARBA" id="ARBA00023015"/>
    </source>
</evidence>
<reference evidence="5 6" key="1">
    <citation type="submission" date="2017-06" db="EMBL/GenBank/DDBJ databases">
        <title>the draft geome sequence of Illustriluteabacillus marina B3227.</title>
        <authorList>
            <person name="He R.-H."/>
            <person name="Du Z.-J."/>
        </authorList>
    </citation>
    <scope>NUCLEOTIDE SEQUENCE [LARGE SCALE GENOMIC DNA]</scope>
    <source>
        <strain evidence="5 6">B3227</strain>
    </source>
</reference>